<organism evidence="7 8">
    <name type="scientific">Toxocara canis</name>
    <name type="common">Canine roundworm</name>
    <dbReference type="NCBI Taxonomy" id="6265"/>
    <lineage>
        <taxon>Eukaryota</taxon>
        <taxon>Metazoa</taxon>
        <taxon>Ecdysozoa</taxon>
        <taxon>Nematoda</taxon>
        <taxon>Chromadorea</taxon>
        <taxon>Rhabditida</taxon>
        <taxon>Spirurina</taxon>
        <taxon>Ascaridomorpha</taxon>
        <taxon>Ascaridoidea</taxon>
        <taxon>Toxocaridae</taxon>
        <taxon>Toxocara</taxon>
    </lineage>
</organism>
<keyword evidence="3" id="KW-0472">Membrane</keyword>
<feature type="domain" description="SKP1 component dimerisation" evidence="4">
    <location>
        <begin position="120"/>
        <end position="154"/>
    </location>
</feature>
<evidence type="ECO:0000313" key="7">
    <source>
        <dbReference type="Proteomes" id="UP000050794"/>
    </source>
</evidence>
<evidence type="ECO:0000256" key="2">
    <source>
        <dbReference type="ARBA" id="ARBA00022786"/>
    </source>
</evidence>
<evidence type="ECO:0000259" key="4">
    <source>
        <dbReference type="Pfam" id="PF01466"/>
    </source>
</evidence>
<dbReference type="AlphaFoldDB" id="A0A183UKX7"/>
<keyword evidence="3" id="KW-0812">Transmembrane</keyword>
<dbReference type="SUPFAM" id="SSF54695">
    <property type="entry name" value="POZ domain"/>
    <property type="match status" value="1"/>
</dbReference>
<evidence type="ECO:0000256" key="1">
    <source>
        <dbReference type="ARBA" id="ARBA00009993"/>
    </source>
</evidence>
<dbReference type="InterPro" id="IPR036296">
    <property type="entry name" value="SKP1-like_dim_sf"/>
</dbReference>
<dbReference type="Pfam" id="PF03931">
    <property type="entry name" value="Skp1_POZ"/>
    <property type="match status" value="1"/>
</dbReference>
<dbReference type="WBParaSite" id="TCNE_0000914701-mRNA-1">
    <property type="protein sequence ID" value="TCNE_0000914701-mRNA-1"/>
    <property type="gene ID" value="TCNE_0000914701"/>
</dbReference>
<protein>
    <submittedName>
        <fullName evidence="8">Skp1-related protein</fullName>
    </submittedName>
</protein>
<dbReference type="SUPFAM" id="SSF81382">
    <property type="entry name" value="Skp1 dimerisation domain-like"/>
    <property type="match status" value="1"/>
</dbReference>
<evidence type="ECO:0000313" key="8">
    <source>
        <dbReference type="WBParaSite" id="TCNE_0000914701-mRNA-1"/>
    </source>
</evidence>
<sequence>MSCEVMLRTSDGEIVAADRNAIRHSQLIDGILEDLPKAGDANSASAEPIPLAEVDAKTLKKVLEWCEHHKDDDQLTQKSNTEDEMYVEDIPEWDEQYFKMDDQMLFSVLLASNFMNVRLLMEMACKTIAEKMKGRTAEELRTMFQVENDLTEEDLRRHTVIIATKNSIAFLLMVVAVCHKVLGTCGLCLIVVLSQIFGMVPISLSWSKSPVYADGSWDKRG</sequence>
<reference evidence="6 7" key="2">
    <citation type="submission" date="2018-11" db="EMBL/GenBank/DDBJ databases">
        <authorList>
            <consortium name="Pathogen Informatics"/>
        </authorList>
    </citation>
    <scope>NUCLEOTIDE SEQUENCE [LARGE SCALE GENOMIC DNA]</scope>
</reference>
<dbReference type="EMBL" id="UYWY01020089">
    <property type="protein sequence ID" value="VDM40468.1"/>
    <property type="molecule type" value="Genomic_DNA"/>
</dbReference>
<proteinExistence type="inferred from homology"/>
<dbReference type="SMART" id="SM00512">
    <property type="entry name" value="Skp1"/>
    <property type="match status" value="1"/>
</dbReference>
<dbReference type="InterPro" id="IPR011333">
    <property type="entry name" value="SKP1/BTB/POZ_sf"/>
</dbReference>
<dbReference type="Pfam" id="PF01466">
    <property type="entry name" value="Skp1"/>
    <property type="match status" value="1"/>
</dbReference>
<keyword evidence="3" id="KW-1133">Transmembrane helix</keyword>
<dbReference type="InterPro" id="IPR016073">
    <property type="entry name" value="Skp1_comp_POZ"/>
</dbReference>
<dbReference type="PANTHER" id="PTHR11165">
    <property type="entry name" value="SKP1"/>
    <property type="match status" value="1"/>
</dbReference>
<evidence type="ECO:0000313" key="6">
    <source>
        <dbReference type="EMBL" id="VDM40468.1"/>
    </source>
</evidence>
<keyword evidence="2" id="KW-0833">Ubl conjugation pathway</keyword>
<dbReference type="InterPro" id="IPR001232">
    <property type="entry name" value="SKP1-like"/>
</dbReference>
<evidence type="ECO:0000256" key="3">
    <source>
        <dbReference type="SAM" id="Phobius"/>
    </source>
</evidence>
<dbReference type="CDD" id="cd18322">
    <property type="entry name" value="BTB_POZ_SKP1"/>
    <property type="match status" value="1"/>
</dbReference>
<dbReference type="FunFam" id="3.30.710.10:FF:000124">
    <property type="entry name" value="Protein CBG09126"/>
    <property type="match status" value="1"/>
</dbReference>
<dbReference type="GO" id="GO:0006511">
    <property type="term" value="P:ubiquitin-dependent protein catabolic process"/>
    <property type="evidence" value="ECO:0007669"/>
    <property type="project" value="InterPro"/>
</dbReference>
<evidence type="ECO:0000259" key="5">
    <source>
        <dbReference type="Pfam" id="PF03931"/>
    </source>
</evidence>
<feature type="transmembrane region" description="Helical" evidence="3">
    <location>
        <begin position="168"/>
        <end position="193"/>
    </location>
</feature>
<gene>
    <name evidence="6" type="ORF">TCNE_LOCUS9147</name>
</gene>
<reference evidence="8" key="1">
    <citation type="submission" date="2016-06" db="UniProtKB">
        <authorList>
            <consortium name="WormBaseParasite"/>
        </authorList>
    </citation>
    <scope>IDENTIFICATION</scope>
</reference>
<comment type="similarity">
    <text evidence="1">Belongs to the SKP1 family.</text>
</comment>
<keyword evidence="7" id="KW-1185">Reference proteome</keyword>
<dbReference type="InterPro" id="IPR016072">
    <property type="entry name" value="Skp1_comp_dimer"/>
</dbReference>
<accession>A0A183UKX7</accession>
<dbReference type="Gene3D" id="3.30.710.10">
    <property type="entry name" value="Potassium Channel Kv1.1, Chain A"/>
    <property type="match status" value="1"/>
</dbReference>
<dbReference type="Proteomes" id="UP000050794">
    <property type="component" value="Unassembled WGS sequence"/>
</dbReference>
<name>A0A183UKX7_TOXCA</name>
<dbReference type="InterPro" id="IPR016897">
    <property type="entry name" value="SKP1"/>
</dbReference>
<feature type="domain" description="SKP1 component POZ" evidence="5">
    <location>
        <begin position="5"/>
        <end position="71"/>
    </location>
</feature>